<reference evidence="1 2" key="1">
    <citation type="submission" date="2018-06" db="EMBL/GenBank/DDBJ databases">
        <title>Genomic Encyclopedia of Archaeal and Bacterial Type Strains, Phase II (KMG-II): from individual species to whole genera.</title>
        <authorList>
            <person name="Goeker M."/>
        </authorList>
    </citation>
    <scope>NUCLEOTIDE SEQUENCE [LARGE SCALE GENOMIC DNA]</scope>
    <source>
        <strain evidence="1 2">DSM 21851</strain>
    </source>
</reference>
<sequence>MVHRKKTDGSLSIFATFPDETNPSFPAVGPPTTDAVLTGIVYDGTHFRMSTLTSFPFPAGRSKIYQESTTGAVPLLKDGFSGQNNSTSMFSEW</sequence>
<protein>
    <submittedName>
        <fullName evidence="1">Uncharacterized protein</fullName>
    </submittedName>
</protein>
<accession>A0A327WIP2</accession>
<dbReference type="AlphaFoldDB" id="A0A327WIP2"/>
<keyword evidence="2" id="KW-1185">Reference proteome</keyword>
<evidence type="ECO:0000313" key="1">
    <source>
        <dbReference type="EMBL" id="RAJ91000.1"/>
    </source>
</evidence>
<proteinExistence type="predicted"/>
<dbReference type="Proteomes" id="UP000248790">
    <property type="component" value="Unassembled WGS sequence"/>
</dbReference>
<gene>
    <name evidence="1" type="ORF">LX87_05341</name>
</gene>
<comment type="caution">
    <text evidence="1">The sequence shown here is derived from an EMBL/GenBank/DDBJ whole genome shotgun (WGS) entry which is preliminary data.</text>
</comment>
<dbReference type="EMBL" id="QLMC01000010">
    <property type="protein sequence ID" value="RAJ91000.1"/>
    <property type="molecule type" value="Genomic_DNA"/>
</dbReference>
<name>A0A327WIP2_LARAB</name>
<organism evidence="1 2">
    <name type="scientific">Larkinella arboricola</name>
    <dbReference type="NCBI Taxonomy" id="643671"/>
    <lineage>
        <taxon>Bacteria</taxon>
        <taxon>Pseudomonadati</taxon>
        <taxon>Bacteroidota</taxon>
        <taxon>Cytophagia</taxon>
        <taxon>Cytophagales</taxon>
        <taxon>Spirosomataceae</taxon>
        <taxon>Larkinella</taxon>
    </lineage>
</organism>
<evidence type="ECO:0000313" key="2">
    <source>
        <dbReference type="Proteomes" id="UP000248790"/>
    </source>
</evidence>